<proteinExistence type="predicted"/>
<accession>A0A8H5BR23</accession>
<feature type="region of interest" description="Disordered" evidence="1">
    <location>
        <begin position="18"/>
        <end position="37"/>
    </location>
</feature>
<name>A0A8H5BR23_9AGAR</name>
<reference evidence="2 3" key="1">
    <citation type="journal article" date="2020" name="ISME J.">
        <title>Uncovering the hidden diversity of litter-decomposition mechanisms in mushroom-forming fungi.</title>
        <authorList>
            <person name="Floudas D."/>
            <person name="Bentzer J."/>
            <person name="Ahren D."/>
            <person name="Johansson T."/>
            <person name="Persson P."/>
            <person name="Tunlid A."/>
        </authorList>
    </citation>
    <scope>NUCLEOTIDE SEQUENCE [LARGE SCALE GENOMIC DNA]</scope>
    <source>
        <strain evidence="2 3">CBS 101986</strain>
    </source>
</reference>
<dbReference type="OrthoDB" id="2141050at2759"/>
<gene>
    <name evidence="2" type="ORF">D9619_004426</name>
</gene>
<keyword evidence="3" id="KW-1185">Reference proteome</keyword>
<evidence type="ECO:0000256" key="1">
    <source>
        <dbReference type="SAM" id="MobiDB-lite"/>
    </source>
</evidence>
<organism evidence="2 3">
    <name type="scientific">Psilocybe cf. subviscida</name>
    <dbReference type="NCBI Taxonomy" id="2480587"/>
    <lineage>
        <taxon>Eukaryota</taxon>
        <taxon>Fungi</taxon>
        <taxon>Dikarya</taxon>
        <taxon>Basidiomycota</taxon>
        <taxon>Agaricomycotina</taxon>
        <taxon>Agaricomycetes</taxon>
        <taxon>Agaricomycetidae</taxon>
        <taxon>Agaricales</taxon>
        <taxon>Agaricineae</taxon>
        <taxon>Strophariaceae</taxon>
        <taxon>Psilocybe</taxon>
    </lineage>
</organism>
<evidence type="ECO:0000313" key="2">
    <source>
        <dbReference type="EMBL" id="KAF5327496.1"/>
    </source>
</evidence>
<dbReference type="AlphaFoldDB" id="A0A8H5BR23"/>
<dbReference type="Proteomes" id="UP000567179">
    <property type="component" value="Unassembled WGS sequence"/>
</dbReference>
<protein>
    <submittedName>
        <fullName evidence="2">Uncharacterized protein</fullName>
    </submittedName>
</protein>
<sequence>MALTSSRIGTLVELDTSPLLKTISPPPPPSSSNPPTYRFISSPPMALLSYIVGYSMVGFAARVGQLGIQGRNLASNPGGHLLSMGAFGALGYGAYHWEIKSSELLAQKRQEIEERRVAAMQARAGAEE</sequence>
<dbReference type="PANTHER" id="PTHR39218:SF1">
    <property type="entry name" value="OXIDOREDUCTASE 14 KDA SUBUNIT, PUTATIVE (AFU_ORTHOLOGUE AFUA_1G12110)-RELATED"/>
    <property type="match status" value="1"/>
</dbReference>
<dbReference type="EMBL" id="JAACJJ010000014">
    <property type="protein sequence ID" value="KAF5327496.1"/>
    <property type="molecule type" value="Genomic_DNA"/>
</dbReference>
<dbReference type="PANTHER" id="PTHR39218">
    <property type="entry name" value="OXIDOREDUCTASE 14 KDA SUBUNIT, PUTATIVE (AFU_ORTHOLOGUE AFUA_1G12110)-RELATED"/>
    <property type="match status" value="1"/>
</dbReference>
<evidence type="ECO:0000313" key="3">
    <source>
        <dbReference type="Proteomes" id="UP000567179"/>
    </source>
</evidence>
<comment type="caution">
    <text evidence="2">The sequence shown here is derived from an EMBL/GenBank/DDBJ whole genome shotgun (WGS) entry which is preliminary data.</text>
</comment>